<dbReference type="RefSeq" id="XP_069202158.1">
    <property type="nucleotide sequence ID" value="XM_069343604.1"/>
</dbReference>
<evidence type="ECO:0000256" key="1">
    <source>
        <dbReference type="SAM" id="MobiDB-lite"/>
    </source>
</evidence>
<evidence type="ECO:0008006" key="4">
    <source>
        <dbReference type="Google" id="ProtNLM"/>
    </source>
</evidence>
<dbReference type="InterPro" id="IPR021848">
    <property type="entry name" value="HODM_asu-like"/>
</dbReference>
<organism evidence="2 3">
    <name type="scientific">Neodothiora populina</name>
    <dbReference type="NCBI Taxonomy" id="2781224"/>
    <lineage>
        <taxon>Eukaryota</taxon>
        <taxon>Fungi</taxon>
        <taxon>Dikarya</taxon>
        <taxon>Ascomycota</taxon>
        <taxon>Pezizomycotina</taxon>
        <taxon>Dothideomycetes</taxon>
        <taxon>Dothideomycetidae</taxon>
        <taxon>Dothideales</taxon>
        <taxon>Dothioraceae</taxon>
        <taxon>Neodothiora</taxon>
    </lineage>
</organism>
<dbReference type="Pfam" id="PF11927">
    <property type="entry name" value="HODM_asu-like"/>
    <property type="match status" value="1"/>
</dbReference>
<reference evidence="2 3" key="1">
    <citation type="submission" date="2024-07" db="EMBL/GenBank/DDBJ databases">
        <title>Draft sequence of the Neodothiora populina.</title>
        <authorList>
            <person name="Drown D.D."/>
            <person name="Schuette U.S."/>
            <person name="Buechlein A.B."/>
            <person name="Rusch D.R."/>
            <person name="Winton L.W."/>
            <person name="Adams G.A."/>
        </authorList>
    </citation>
    <scope>NUCLEOTIDE SEQUENCE [LARGE SCALE GENOMIC DNA]</scope>
    <source>
        <strain evidence="2 3">CPC 39397</strain>
    </source>
</reference>
<dbReference type="Proteomes" id="UP001562354">
    <property type="component" value="Unassembled WGS sequence"/>
</dbReference>
<accession>A0ABR3PIJ9</accession>
<proteinExistence type="predicted"/>
<dbReference type="GeneID" id="95977732"/>
<comment type="caution">
    <text evidence="2">The sequence shown here is derived from an EMBL/GenBank/DDBJ whole genome shotgun (WGS) entry which is preliminary data.</text>
</comment>
<keyword evidence="3" id="KW-1185">Reference proteome</keyword>
<evidence type="ECO:0000313" key="2">
    <source>
        <dbReference type="EMBL" id="KAL1305885.1"/>
    </source>
</evidence>
<feature type="region of interest" description="Disordered" evidence="1">
    <location>
        <begin position="43"/>
        <end position="68"/>
    </location>
</feature>
<sequence length="497" mass="57518">MTSPYVVLVGLALAIGAFSYFAINEKQIDQILCRFQLRRSRARESLTPPRSLSPAKQGLPENEPPEGKEYLYTFPPSRRPALADISDKTFSVDGKSGEELSKLPVDISKIMSDKTDNFAPSNDDKFTPTGFTGAEVKALGNFPDYAALSGVPLPEAYPEFDINTAKARPFRPLRWAYHQTMSFKKMEKDWWLELENNYARRVKQRQDLYAKYGKMVLQALPGTEIACKELMEMALQFLCARYPQYFRIDKEKLIFHNGILKTETDLNSMPPLNVLLNNVPEDFAMVFRDPETGFYTFRAGTVCSSLGWNVDTKIGMDLKQIHKPIPDYKEKMEFSMDRYFSKKPCEKPIQRGSWGLEIDEPLFMPPGDPHEKLREQQDPTHDVSRANLRVDWQTLRRLPLSGAVVFNFKALFTPVTEFRDEPHIPTLMLKLLREGKKSLMDYKGTWHTEHVVIPAMEEYEKEQIEKGLVDKNWQPHSLDEYPYYAGWEEKWHRQQGF</sequence>
<dbReference type="EMBL" id="JBFMKM010000005">
    <property type="protein sequence ID" value="KAL1305885.1"/>
    <property type="molecule type" value="Genomic_DNA"/>
</dbReference>
<protein>
    <recommendedName>
        <fullName evidence="4">HRQ family protein</fullName>
    </recommendedName>
</protein>
<gene>
    <name evidence="2" type="ORF">AAFC00_004032</name>
</gene>
<name>A0ABR3PIJ9_9PEZI</name>
<evidence type="ECO:0000313" key="3">
    <source>
        <dbReference type="Proteomes" id="UP001562354"/>
    </source>
</evidence>